<dbReference type="SMART" id="SM00226">
    <property type="entry name" value="LMWPc"/>
    <property type="match status" value="1"/>
</dbReference>
<dbReference type="STRING" id="1408250.Q760_18145"/>
<accession>A0A0A0B482</accession>
<dbReference type="InterPro" id="IPR004474">
    <property type="entry name" value="LytR_CpsA_psr"/>
</dbReference>
<dbReference type="Gene3D" id="3.40.50.2300">
    <property type="match status" value="1"/>
</dbReference>
<dbReference type="AlphaFoldDB" id="A0A0A0B482"/>
<evidence type="ECO:0000313" key="4">
    <source>
        <dbReference type="EMBL" id="KGM01670.1"/>
    </source>
</evidence>
<gene>
    <name evidence="4" type="ORF">Q760_18145</name>
</gene>
<keyword evidence="5" id="KW-1185">Reference proteome</keyword>
<feature type="transmembrane region" description="Helical" evidence="2">
    <location>
        <begin position="233"/>
        <end position="256"/>
    </location>
</feature>
<dbReference type="OrthoDB" id="9782542at2"/>
<protein>
    <recommendedName>
        <fullName evidence="3">Phosphotyrosine protein phosphatase I domain-containing protein</fullName>
    </recommendedName>
</protein>
<dbReference type="SUPFAM" id="SSF52788">
    <property type="entry name" value="Phosphotyrosine protein phosphatases I"/>
    <property type="match status" value="1"/>
</dbReference>
<evidence type="ECO:0000259" key="3">
    <source>
        <dbReference type="SMART" id="SM00226"/>
    </source>
</evidence>
<keyword evidence="2" id="KW-0472">Membrane</keyword>
<proteinExistence type="inferred from homology"/>
<dbReference type="PANTHER" id="PTHR33392:SF6">
    <property type="entry name" value="POLYISOPRENYL-TEICHOIC ACID--PEPTIDOGLYCAN TEICHOIC ACID TRANSFERASE TAGU"/>
    <property type="match status" value="1"/>
</dbReference>
<evidence type="ECO:0000256" key="2">
    <source>
        <dbReference type="SAM" id="Phobius"/>
    </source>
</evidence>
<comment type="caution">
    <text evidence="4">The sequence shown here is derived from an EMBL/GenBank/DDBJ whole genome shotgun (WGS) entry which is preliminary data.</text>
</comment>
<dbReference type="Gene3D" id="3.40.630.190">
    <property type="entry name" value="LCP protein"/>
    <property type="match status" value="1"/>
</dbReference>
<comment type="similarity">
    <text evidence="1">Belongs to the LytR/CpsA/Psr (LCP) family.</text>
</comment>
<keyword evidence="2" id="KW-1133">Transmembrane helix</keyword>
<feature type="domain" description="Phosphotyrosine protein phosphatase I" evidence="3">
    <location>
        <begin position="21"/>
        <end position="201"/>
    </location>
</feature>
<sequence>MGRVNPTSGVSTATGAPARPFGVLVVGTRNVCRSPAAERLLRARLGEHGDVTVLSAGTDATPDGELPGPLVGHLGSAGVETDEHAARDLDPELVRSADVVLTVTREERAAVVRTVPSAIRRTFTLRELARVARALGPESLPEGDVAERLSALVDAAARHRTPATPRATVDDDLLDPYGRDEDTYATAFDQVLAAVEGIARTVRPELAADGPDPGDDEPPVAAVRARRSVLRTVVLVALASLLLLVVAGTTGALVAVDRLDSRVQRFPDPFVDLPTRPPEPTAPAAGSATDPALTILVLGASEDDADDGEAGTDVVLLAHVTADRRSAQVVALPPELRVELPGAGPGPLRTAVAVGGPPGAVQAVEQLTGVRVDHVALTDAETFARVTETLGGVDLDVADDVVVRGRVVVPAGRHRLTGGLALTWMQSTGDDDAARAERGQLWLRAILDRMGHDDVRSDPTAWLELLDVLSGSVAVDEGLDRGAMLGLLTSLRTLRPGDVQVVTAPTTSGTAPDGSATVVPDPGPFGALMDALRADTLREHLASAPR</sequence>
<dbReference type="Pfam" id="PF03816">
    <property type="entry name" value="LytR_cpsA_psr"/>
    <property type="match status" value="1"/>
</dbReference>
<dbReference type="InterPro" id="IPR050922">
    <property type="entry name" value="LytR/CpsA/Psr_CW_biosynth"/>
</dbReference>
<name>A0A0A0B482_9CELL</name>
<dbReference type="PANTHER" id="PTHR33392">
    <property type="entry name" value="POLYISOPRENYL-TEICHOIC ACID--PEPTIDOGLYCAN TEICHOIC ACID TRANSFERASE TAGU"/>
    <property type="match status" value="1"/>
</dbReference>
<keyword evidence="2" id="KW-0812">Transmembrane</keyword>
<dbReference type="Pfam" id="PF01451">
    <property type="entry name" value="LMWPc"/>
    <property type="match status" value="1"/>
</dbReference>
<dbReference type="Proteomes" id="UP000029833">
    <property type="component" value="Unassembled WGS sequence"/>
</dbReference>
<dbReference type="NCBIfam" id="TIGR00350">
    <property type="entry name" value="lytR_cpsA_psr"/>
    <property type="match status" value="1"/>
</dbReference>
<dbReference type="EMBL" id="AXNT01000091">
    <property type="protein sequence ID" value="KGM01670.1"/>
    <property type="molecule type" value="Genomic_DNA"/>
</dbReference>
<reference evidence="4 5" key="1">
    <citation type="submission" date="2013-10" db="EMBL/GenBank/DDBJ databases">
        <authorList>
            <person name="Wang G."/>
            <person name="Zhuang W."/>
        </authorList>
    </citation>
    <scope>NUCLEOTIDE SEQUENCE [LARGE SCALE GENOMIC DNA]</scope>
    <source>
        <strain evidence="4 5">DSM 20118</strain>
    </source>
</reference>
<dbReference type="InterPro" id="IPR023485">
    <property type="entry name" value="Ptyr_pPase"/>
</dbReference>
<dbReference type="InterPro" id="IPR036196">
    <property type="entry name" value="Ptyr_pPase_sf"/>
</dbReference>
<evidence type="ECO:0000313" key="5">
    <source>
        <dbReference type="Proteomes" id="UP000029833"/>
    </source>
</evidence>
<organism evidence="4 5">
    <name type="scientific">Cellulomonas cellasea DSM 20118</name>
    <dbReference type="NCBI Taxonomy" id="1408250"/>
    <lineage>
        <taxon>Bacteria</taxon>
        <taxon>Bacillati</taxon>
        <taxon>Actinomycetota</taxon>
        <taxon>Actinomycetes</taxon>
        <taxon>Micrococcales</taxon>
        <taxon>Cellulomonadaceae</taxon>
        <taxon>Cellulomonas</taxon>
    </lineage>
</organism>
<evidence type="ECO:0000256" key="1">
    <source>
        <dbReference type="ARBA" id="ARBA00006068"/>
    </source>
</evidence>